<comment type="cofactor">
    <cofactor evidence="3">
        <name>Mg(2+)</name>
        <dbReference type="ChEBI" id="CHEBI:18420"/>
    </cofactor>
    <text evidence="3">Binds 1 Mg(2+) ion.</text>
</comment>
<dbReference type="InterPro" id="IPR001952">
    <property type="entry name" value="Alkaline_phosphatase"/>
</dbReference>
<name>A0A8K1CDE4_PYTOL</name>
<reference evidence="5" key="1">
    <citation type="submission" date="2019-03" db="EMBL/GenBank/DDBJ databases">
        <title>Long read genome sequence of the mycoparasitic Pythium oligandrum ATCC 38472 isolated from sugarbeet rhizosphere.</title>
        <authorList>
            <person name="Gaulin E."/>
        </authorList>
    </citation>
    <scope>NUCLEOTIDE SEQUENCE</scope>
    <source>
        <strain evidence="5">ATCC 38472_TT</strain>
    </source>
</reference>
<dbReference type="AlphaFoldDB" id="A0A8K1CDE4"/>
<feature type="binding site" evidence="3">
    <location>
        <position position="60"/>
    </location>
    <ligand>
        <name>Zn(2+)</name>
        <dbReference type="ChEBI" id="CHEBI:29105"/>
        <label>2</label>
    </ligand>
</feature>
<sequence length="103" mass="11024">MDYELDRAQDAALNATNKERGPSLPEMVSTILSIVKNNPAAKTKGFFIMIEGSRIDHAGHANDAGTMAQEAIAFDEAVGLVKDFVSTTKNVGLVSQLTMARAE</sequence>
<dbReference type="GO" id="GO:0046872">
    <property type="term" value="F:metal ion binding"/>
    <property type="evidence" value="ECO:0007669"/>
    <property type="project" value="UniProtKB-KW"/>
</dbReference>
<protein>
    <recommendedName>
        <fullName evidence="1">alkaline phosphatase</fullName>
        <ecNumber evidence="1">3.1.3.1</ecNumber>
    </recommendedName>
</protein>
<keyword evidence="3" id="KW-0460">Magnesium</keyword>
<organism evidence="5 6">
    <name type="scientific">Pythium oligandrum</name>
    <name type="common">Mycoparasitic fungus</name>
    <dbReference type="NCBI Taxonomy" id="41045"/>
    <lineage>
        <taxon>Eukaryota</taxon>
        <taxon>Sar</taxon>
        <taxon>Stramenopiles</taxon>
        <taxon>Oomycota</taxon>
        <taxon>Peronosporomycetes</taxon>
        <taxon>Pythiales</taxon>
        <taxon>Pythiaceae</taxon>
        <taxon>Pythium</taxon>
    </lineage>
</organism>
<evidence type="ECO:0000256" key="1">
    <source>
        <dbReference type="ARBA" id="ARBA00012647"/>
    </source>
</evidence>
<dbReference type="GO" id="GO:0004035">
    <property type="term" value="F:alkaline phosphatase activity"/>
    <property type="evidence" value="ECO:0007669"/>
    <property type="project" value="UniProtKB-EC"/>
</dbReference>
<dbReference type="PANTHER" id="PTHR11596">
    <property type="entry name" value="ALKALINE PHOSPHATASE"/>
    <property type="match status" value="1"/>
</dbReference>
<accession>A0A8K1CDE4</accession>
<dbReference type="PANTHER" id="PTHR11596:SF5">
    <property type="entry name" value="ALKALINE PHOSPHATASE"/>
    <property type="match status" value="1"/>
</dbReference>
<dbReference type="EMBL" id="SPLM01000108">
    <property type="protein sequence ID" value="TMW60851.1"/>
    <property type="molecule type" value="Genomic_DNA"/>
</dbReference>
<dbReference type="SUPFAM" id="SSF53649">
    <property type="entry name" value="Alkaline phosphatase-like"/>
    <property type="match status" value="1"/>
</dbReference>
<comment type="caution">
    <text evidence="5">The sequence shown here is derived from an EMBL/GenBank/DDBJ whole genome shotgun (WGS) entry which is preliminary data.</text>
</comment>
<dbReference type="EC" id="3.1.3.1" evidence="1"/>
<dbReference type="Gene3D" id="3.40.720.10">
    <property type="entry name" value="Alkaline Phosphatase, subunit A"/>
    <property type="match status" value="1"/>
</dbReference>
<feature type="binding site" evidence="3">
    <location>
        <position position="56"/>
    </location>
    <ligand>
        <name>Zn(2+)</name>
        <dbReference type="ChEBI" id="CHEBI:29105"/>
        <label>2</label>
    </ligand>
</feature>
<evidence type="ECO:0000313" key="6">
    <source>
        <dbReference type="Proteomes" id="UP000794436"/>
    </source>
</evidence>
<gene>
    <name evidence="5" type="ORF">Poli38472_000893</name>
</gene>
<comment type="cofactor">
    <cofactor evidence="3">
        <name>Zn(2+)</name>
        <dbReference type="ChEBI" id="CHEBI:29105"/>
    </cofactor>
    <text evidence="3">Binds 2 Zn(2+) ions.</text>
</comment>
<dbReference type="OrthoDB" id="7392499at2759"/>
<evidence type="ECO:0000256" key="4">
    <source>
        <dbReference type="SAM" id="MobiDB-lite"/>
    </source>
</evidence>
<keyword evidence="3" id="KW-0479">Metal-binding</keyword>
<keyword evidence="2" id="KW-0597">Phosphoprotein</keyword>
<keyword evidence="6" id="KW-1185">Reference proteome</keyword>
<proteinExistence type="predicted"/>
<feature type="region of interest" description="Disordered" evidence="4">
    <location>
        <begin position="1"/>
        <end position="22"/>
    </location>
</feature>
<evidence type="ECO:0000256" key="3">
    <source>
        <dbReference type="PIRSR" id="PIRSR601952-2"/>
    </source>
</evidence>
<dbReference type="InterPro" id="IPR017850">
    <property type="entry name" value="Alkaline_phosphatase_core_sf"/>
</dbReference>
<dbReference type="Pfam" id="PF00245">
    <property type="entry name" value="Alk_phosphatase"/>
    <property type="match status" value="1"/>
</dbReference>
<evidence type="ECO:0000313" key="5">
    <source>
        <dbReference type="EMBL" id="TMW60851.1"/>
    </source>
</evidence>
<dbReference type="Proteomes" id="UP000794436">
    <property type="component" value="Unassembled WGS sequence"/>
</dbReference>
<evidence type="ECO:0000256" key="2">
    <source>
        <dbReference type="ARBA" id="ARBA00022553"/>
    </source>
</evidence>
<feature type="binding site" evidence="3">
    <location>
        <position position="51"/>
    </location>
    <ligand>
        <name>Mg(2+)</name>
        <dbReference type="ChEBI" id="CHEBI:18420"/>
    </ligand>
</feature>
<keyword evidence="3" id="KW-0862">Zinc</keyword>